<comment type="caution">
    <text evidence="2">The sequence shown here is derived from an EMBL/GenBank/DDBJ whole genome shotgun (WGS) entry which is preliminary data.</text>
</comment>
<evidence type="ECO:0008006" key="4">
    <source>
        <dbReference type="Google" id="ProtNLM"/>
    </source>
</evidence>
<evidence type="ECO:0000313" key="3">
    <source>
        <dbReference type="Proteomes" id="UP000246104"/>
    </source>
</evidence>
<reference evidence="2 3" key="1">
    <citation type="submission" date="2018-02" db="EMBL/GenBank/DDBJ databases">
        <title>Genomic Reconstructions from Amazon Rainforest and Pasture Soil Reveal Novel Insights into the Physiology of Candidate Phyla in Tropical Sites.</title>
        <authorList>
            <person name="Kroeger M.E."/>
            <person name="Delmont T."/>
            <person name="Eren A.M."/>
            <person name="Guo J."/>
            <person name="Meyer K.M."/>
            <person name="Khan K."/>
            <person name="Rodrigues J.L.M."/>
            <person name="Bohannan B.J.M."/>
            <person name="Tringe S."/>
            <person name="Borges C.D."/>
            <person name="Tiedje J."/>
            <person name="Tsai S.M."/>
            <person name="Nusslein K."/>
        </authorList>
    </citation>
    <scope>NUCLEOTIDE SEQUENCE [LARGE SCALE GENOMIC DNA]</scope>
    <source>
        <strain evidence="2">Amazon FNV 2010 28 9</strain>
    </source>
</reference>
<organism evidence="2 3">
    <name type="scientific">Candidatus Cerribacteria bacterium 'Amazon FNV 2010 28 9'</name>
    <dbReference type="NCBI Taxonomy" id="2081795"/>
    <lineage>
        <taxon>Bacteria</taxon>
        <taxon>Candidatus Cerribacteria</taxon>
    </lineage>
</organism>
<protein>
    <recommendedName>
        <fullName evidence="4">DUF5666 domain-containing protein</fullName>
    </recommendedName>
</protein>
<name>A0A317JP21_9BACT</name>
<evidence type="ECO:0000256" key="1">
    <source>
        <dbReference type="SAM" id="Phobius"/>
    </source>
</evidence>
<proteinExistence type="predicted"/>
<dbReference type="Proteomes" id="UP000246104">
    <property type="component" value="Unassembled WGS sequence"/>
</dbReference>
<dbReference type="AlphaFoldDB" id="A0A317JP21"/>
<keyword evidence="1" id="KW-0812">Transmembrane</keyword>
<sequence length="150" mass="15206">MNKNLIIAVAITLVVAGGVGFFGGMRYQQSKTPVLPTGLSANRPGGNRVFGRGNGTGMGGRAVVGQVISSDDQGITVKLPDGSSKIVFIADNTMINKATAGNKNDLTIGTTVAVFGTSNADGSVTAQNVQINPMMRITASPSPSASPIGK</sequence>
<dbReference type="EMBL" id="PSRQ01000052">
    <property type="protein sequence ID" value="PWU22941.1"/>
    <property type="molecule type" value="Genomic_DNA"/>
</dbReference>
<evidence type="ECO:0000313" key="2">
    <source>
        <dbReference type="EMBL" id="PWU22941.1"/>
    </source>
</evidence>
<keyword evidence="1" id="KW-0472">Membrane</keyword>
<keyword evidence="1" id="KW-1133">Transmembrane helix</keyword>
<feature type="transmembrane region" description="Helical" evidence="1">
    <location>
        <begin position="6"/>
        <end position="25"/>
    </location>
</feature>
<accession>A0A317JP21</accession>
<gene>
    <name evidence="2" type="ORF">C5B42_04725</name>
</gene>